<gene>
    <name evidence="1" type="ORF">NPIL_647341</name>
</gene>
<sequence length="133" mass="15436">MMMFLLSNAIEAICFYVKIKKIVQKGLGDGAVMSDQVLTEETVWRNKDTSPGIRIFRLKRREQCTTRYTLKTENMSFCYYVLEFFLSSWDRIQGLPMYIQLDASGSVCQPGSFQIDKGLRRVPFKVKWDQPGT</sequence>
<proteinExistence type="predicted"/>
<name>A0A8X6PXF4_NEPPI</name>
<evidence type="ECO:0000313" key="2">
    <source>
        <dbReference type="Proteomes" id="UP000887013"/>
    </source>
</evidence>
<dbReference type="AlphaFoldDB" id="A0A8X6PXF4"/>
<dbReference type="Proteomes" id="UP000887013">
    <property type="component" value="Unassembled WGS sequence"/>
</dbReference>
<reference evidence="1" key="1">
    <citation type="submission" date="2020-08" db="EMBL/GenBank/DDBJ databases">
        <title>Multicomponent nature underlies the extraordinary mechanical properties of spider dragline silk.</title>
        <authorList>
            <person name="Kono N."/>
            <person name="Nakamura H."/>
            <person name="Mori M."/>
            <person name="Yoshida Y."/>
            <person name="Ohtoshi R."/>
            <person name="Malay A.D."/>
            <person name="Moran D.A.P."/>
            <person name="Tomita M."/>
            <person name="Numata K."/>
            <person name="Arakawa K."/>
        </authorList>
    </citation>
    <scope>NUCLEOTIDE SEQUENCE</scope>
</reference>
<evidence type="ECO:0000313" key="1">
    <source>
        <dbReference type="EMBL" id="GFT86046.1"/>
    </source>
</evidence>
<protein>
    <submittedName>
        <fullName evidence="1">Uncharacterized protein</fullName>
    </submittedName>
</protein>
<dbReference type="EMBL" id="BMAW01119724">
    <property type="protein sequence ID" value="GFT86046.1"/>
    <property type="molecule type" value="Genomic_DNA"/>
</dbReference>
<accession>A0A8X6PXF4</accession>
<comment type="caution">
    <text evidence="1">The sequence shown here is derived from an EMBL/GenBank/DDBJ whole genome shotgun (WGS) entry which is preliminary data.</text>
</comment>
<keyword evidence="2" id="KW-1185">Reference proteome</keyword>
<organism evidence="1 2">
    <name type="scientific">Nephila pilipes</name>
    <name type="common">Giant wood spider</name>
    <name type="synonym">Nephila maculata</name>
    <dbReference type="NCBI Taxonomy" id="299642"/>
    <lineage>
        <taxon>Eukaryota</taxon>
        <taxon>Metazoa</taxon>
        <taxon>Ecdysozoa</taxon>
        <taxon>Arthropoda</taxon>
        <taxon>Chelicerata</taxon>
        <taxon>Arachnida</taxon>
        <taxon>Araneae</taxon>
        <taxon>Araneomorphae</taxon>
        <taxon>Entelegynae</taxon>
        <taxon>Araneoidea</taxon>
        <taxon>Nephilidae</taxon>
        <taxon>Nephila</taxon>
    </lineage>
</organism>